<proteinExistence type="predicted"/>
<accession>A0A645A362</accession>
<reference evidence="1" key="1">
    <citation type="submission" date="2019-08" db="EMBL/GenBank/DDBJ databases">
        <authorList>
            <person name="Kucharzyk K."/>
            <person name="Murdoch R.W."/>
            <person name="Higgins S."/>
            <person name="Loffler F."/>
        </authorList>
    </citation>
    <scope>NUCLEOTIDE SEQUENCE</scope>
</reference>
<dbReference type="AlphaFoldDB" id="A0A645A362"/>
<organism evidence="1">
    <name type="scientific">bioreactor metagenome</name>
    <dbReference type="NCBI Taxonomy" id="1076179"/>
    <lineage>
        <taxon>unclassified sequences</taxon>
        <taxon>metagenomes</taxon>
        <taxon>ecological metagenomes</taxon>
    </lineage>
</organism>
<protein>
    <submittedName>
        <fullName evidence="1">Uncharacterized protein</fullName>
    </submittedName>
</protein>
<evidence type="ECO:0000313" key="1">
    <source>
        <dbReference type="EMBL" id="MPM47630.1"/>
    </source>
</evidence>
<sequence length="85" mass="9439">MDKLEPKPKYANINPTGFNILNFPNKFINGSITDWKGISMAAANKKNKKVLNLDLLLTNIQAAIEAKITISTVLVIVINKELTKE</sequence>
<dbReference type="EMBL" id="VSSQ01011753">
    <property type="protein sequence ID" value="MPM47630.1"/>
    <property type="molecule type" value="Genomic_DNA"/>
</dbReference>
<gene>
    <name evidence="1" type="ORF">SDC9_94341</name>
</gene>
<name>A0A645A362_9ZZZZ</name>
<comment type="caution">
    <text evidence="1">The sequence shown here is derived from an EMBL/GenBank/DDBJ whole genome shotgun (WGS) entry which is preliminary data.</text>
</comment>